<feature type="region of interest" description="Disordered" evidence="7">
    <location>
        <begin position="144"/>
        <end position="205"/>
    </location>
</feature>
<comment type="similarity">
    <text evidence="1 5">Belongs to the bacterial ribosomal protein bL17 family.</text>
</comment>
<feature type="compositionally biased region" description="Basic and acidic residues" evidence="7">
    <location>
        <begin position="144"/>
        <end position="185"/>
    </location>
</feature>
<reference evidence="8 9" key="1">
    <citation type="submission" date="2017-09" db="EMBL/GenBank/DDBJ databases">
        <title>Depth-based differentiation of microbial function through sediment-hosted aquifers and enrichment of novel symbionts in the deep terrestrial subsurface.</title>
        <authorList>
            <person name="Probst A.J."/>
            <person name="Ladd B."/>
            <person name="Jarett J.K."/>
            <person name="Geller-Mcgrath D.E."/>
            <person name="Sieber C.M."/>
            <person name="Emerson J.B."/>
            <person name="Anantharaman K."/>
            <person name="Thomas B.C."/>
            <person name="Malmstrom R."/>
            <person name="Stieglmeier M."/>
            <person name="Klingl A."/>
            <person name="Woyke T."/>
            <person name="Ryan C.M."/>
            <person name="Banfield J.F."/>
        </authorList>
    </citation>
    <scope>NUCLEOTIDE SEQUENCE [LARGE SCALE GENOMIC DNA]</scope>
    <source>
        <strain evidence="8">CG11_big_fil_rev_8_21_14_0_20_42_13</strain>
    </source>
</reference>
<evidence type="ECO:0000256" key="5">
    <source>
        <dbReference type="RuleBase" id="RU000660"/>
    </source>
</evidence>
<dbReference type="EMBL" id="PCWA01000109">
    <property type="protein sequence ID" value="PIQ88344.1"/>
    <property type="molecule type" value="Genomic_DNA"/>
</dbReference>
<evidence type="ECO:0000313" key="8">
    <source>
        <dbReference type="EMBL" id="PIQ88344.1"/>
    </source>
</evidence>
<dbReference type="InterPro" id="IPR036373">
    <property type="entry name" value="Ribosomal_bL17_sf"/>
</dbReference>
<dbReference type="GO" id="GO:0022625">
    <property type="term" value="C:cytosolic large ribosomal subunit"/>
    <property type="evidence" value="ECO:0007669"/>
    <property type="project" value="TreeGrafter"/>
</dbReference>
<comment type="caution">
    <text evidence="8">The sequence shown here is derived from an EMBL/GenBank/DDBJ whole genome shotgun (WGS) entry which is preliminary data.</text>
</comment>
<dbReference type="PANTHER" id="PTHR14413:SF16">
    <property type="entry name" value="LARGE RIBOSOMAL SUBUNIT PROTEIN BL17M"/>
    <property type="match status" value="1"/>
</dbReference>
<evidence type="ECO:0000256" key="1">
    <source>
        <dbReference type="ARBA" id="ARBA00008777"/>
    </source>
</evidence>
<keyword evidence="3 5" id="KW-0687">Ribonucleoprotein</keyword>
<sequence>MRHRIKKSRLSLSISKRKALIKALAKSVIIKGKINTTKERAKNVRGLVEQLISLGKEGSLSSRRNAYRTLQNHALVAKLFNEIAPRFNNRAGGYTRIVLSSRRRGDGVGMCFLELTEMGVIKKEPLVKLEAKKKKQQIKADLAVPKKEELAKKAPEQKAKAPVEEKPHAAPEENKKHIEKEADKKPQKKFLGGLRKLFKKERDSL</sequence>
<dbReference type="AlphaFoldDB" id="A0A2H0LXE8"/>
<dbReference type="PANTHER" id="PTHR14413">
    <property type="entry name" value="RIBOSOMAL PROTEIN L17"/>
    <property type="match status" value="1"/>
</dbReference>
<proteinExistence type="inferred from homology"/>
<evidence type="ECO:0000256" key="6">
    <source>
        <dbReference type="RuleBase" id="RU000661"/>
    </source>
</evidence>
<organism evidence="8 9">
    <name type="scientific">Candidatus Ghiorseimicrobium undicola</name>
    <dbReference type="NCBI Taxonomy" id="1974746"/>
    <lineage>
        <taxon>Bacteria</taxon>
        <taxon>Pseudomonadati</taxon>
        <taxon>Candidatus Omnitrophota</taxon>
        <taxon>Candidatus Ghiorseimicrobium</taxon>
    </lineage>
</organism>
<keyword evidence="2 5" id="KW-0689">Ribosomal protein</keyword>
<accession>A0A2H0LXE8</accession>
<gene>
    <name evidence="8" type="ORF">COV72_08545</name>
</gene>
<dbReference type="InterPro" id="IPR000456">
    <property type="entry name" value="Ribosomal_bL17"/>
</dbReference>
<evidence type="ECO:0000256" key="7">
    <source>
        <dbReference type="SAM" id="MobiDB-lite"/>
    </source>
</evidence>
<dbReference type="Pfam" id="PF01196">
    <property type="entry name" value="Ribosomal_L17"/>
    <property type="match status" value="1"/>
</dbReference>
<evidence type="ECO:0000256" key="4">
    <source>
        <dbReference type="ARBA" id="ARBA00035494"/>
    </source>
</evidence>
<evidence type="ECO:0000256" key="2">
    <source>
        <dbReference type="ARBA" id="ARBA00022980"/>
    </source>
</evidence>
<dbReference type="SUPFAM" id="SSF64263">
    <property type="entry name" value="Prokaryotic ribosomal protein L17"/>
    <property type="match status" value="1"/>
</dbReference>
<dbReference type="GO" id="GO:0003735">
    <property type="term" value="F:structural constituent of ribosome"/>
    <property type="evidence" value="ECO:0007669"/>
    <property type="project" value="InterPro"/>
</dbReference>
<dbReference type="GO" id="GO:0006412">
    <property type="term" value="P:translation"/>
    <property type="evidence" value="ECO:0007669"/>
    <property type="project" value="InterPro"/>
</dbReference>
<evidence type="ECO:0000313" key="9">
    <source>
        <dbReference type="Proteomes" id="UP000229641"/>
    </source>
</evidence>
<protein>
    <recommendedName>
        <fullName evidence="4 6">50S ribosomal protein L17</fullName>
    </recommendedName>
</protein>
<dbReference type="Proteomes" id="UP000229641">
    <property type="component" value="Unassembled WGS sequence"/>
</dbReference>
<dbReference type="Gene3D" id="3.90.1030.10">
    <property type="entry name" value="Ribosomal protein L17"/>
    <property type="match status" value="1"/>
</dbReference>
<dbReference type="NCBIfam" id="TIGR00059">
    <property type="entry name" value="L17"/>
    <property type="match status" value="1"/>
</dbReference>
<evidence type="ECO:0000256" key="3">
    <source>
        <dbReference type="ARBA" id="ARBA00023274"/>
    </source>
</evidence>
<name>A0A2H0LXE8_9BACT</name>